<gene>
    <name evidence="3" type="ORF">BO87DRAFT_414177</name>
</gene>
<accession>A0A318Z9A6</accession>
<evidence type="ECO:0000259" key="2">
    <source>
        <dbReference type="Pfam" id="PF17168"/>
    </source>
</evidence>
<dbReference type="OrthoDB" id="3918848at2759"/>
<protein>
    <submittedName>
        <fullName evidence="3">Glutaminase</fullName>
    </submittedName>
</protein>
<evidence type="ECO:0000259" key="1">
    <source>
        <dbReference type="Pfam" id="PF16335"/>
    </source>
</evidence>
<feature type="domain" description="Glutaminase A N-terminal" evidence="2">
    <location>
        <begin position="159"/>
        <end position="377"/>
    </location>
</feature>
<dbReference type="PANTHER" id="PTHR31987">
    <property type="entry name" value="GLUTAMINASE A-RELATED"/>
    <property type="match status" value="1"/>
</dbReference>
<dbReference type="Pfam" id="PF16335">
    <property type="entry name" value="GtaA_6_Hairpin"/>
    <property type="match status" value="1"/>
</dbReference>
<feature type="domain" description="Glutaminase A central" evidence="1">
    <location>
        <begin position="385"/>
        <end position="728"/>
    </location>
</feature>
<dbReference type="GeneID" id="37129074"/>
<dbReference type="AlphaFoldDB" id="A0A318Z9A6"/>
<dbReference type="RefSeq" id="XP_025482336.1">
    <property type="nucleotide sequence ID" value="XM_025626618.1"/>
</dbReference>
<evidence type="ECO:0000313" key="4">
    <source>
        <dbReference type="Proteomes" id="UP000247647"/>
    </source>
</evidence>
<reference evidence="3" key="1">
    <citation type="submission" date="2016-12" db="EMBL/GenBank/DDBJ databases">
        <title>The genomes of Aspergillus section Nigri reveals drivers in fungal speciation.</title>
        <authorList>
            <consortium name="DOE Joint Genome Institute"/>
            <person name="Vesth T.C."/>
            <person name="Nybo J."/>
            <person name="Theobald S."/>
            <person name="Brandl J."/>
            <person name="Frisvad J.C."/>
            <person name="Nielsen K.F."/>
            <person name="Lyhne E.K."/>
            <person name="Kogle M.E."/>
            <person name="Kuo A."/>
            <person name="Riley R."/>
            <person name="Clum A."/>
            <person name="Nolan M."/>
            <person name="Lipzen A."/>
            <person name="Salamov A."/>
            <person name="Henrissat B."/>
            <person name="Wiebenga A."/>
            <person name="De Vries R.P."/>
            <person name="Grigoriev I.V."/>
            <person name="Mortensen U.H."/>
            <person name="Andersen M.R."/>
            <person name="Baker S.E."/>
        </authorList>
    </citation>
    <scope>NUCLEOTIDE SEQUENCE [LARGE SCALE GENOMIC DNA]</scope>
    <source>
        <strain evidence="3">CBS 115656</strain>
    </source>
</reference>
<dbReference type="Proteomes" id="UP000247647">
    <property type="component" value="Unassembled WGS sequence"/>
</dbReference>
<dbReference type="InterPro" id="IPR052743">
    <property type="entry name" value="Glutaminase_GtaA"/>
</dbReference>
<dbReference type="EMBL" id="KZ821452">
    <property type="protein sequence ID" value="PYH36858.1"/>
    <property type="molecule type" value="Genomic_DNA"/>
</dbReference>
<dbReference type="PANTHER" id="PTHR31987:SF14">
    <property type="entry name" value="PUTATIVE (AFU_ORTHOLOGUE AFUA_6G09910)-RELATED"/>
    <property type="match status" value="1"/>
</dbReference>
<dbReference type="InterPro" id="IPR032514">
    <property type="entry name" value="GtaA_central"/>
</dbReference>
<dbReference type="Pfam" id="PF17168">
    <property type="entry name" value="DUF5127"/>
    <property type="match status" value="1"/>
</dbReference>
<organism evidence="3 4">
    <name type="scientific">Aspergillus neoniger (strain CBS 115656)</name>
    <dbReference type="NCBI Taxonomy" id="1448310"/>
    <lineage>
        <taxon>Eukaryota</taxon>
        <taxon>Fungi</taxon>
        <taxon>Dikarya</taxon>
        <taxon>Ascomycota</taxon>
        <taxon>Pezizomycotina</taxon>
        <taxon>Eurotiomycetes</taxon>
        <taxon>Eurotiomycetidae</taxon>
        <taxon>Eurotiales</taxon>
        <taxon>Aspergillaceae</taxon>
        <taxon>Aspergillus</taxon>
        <taxon>Aspergillus subgen. Circumdati</taxon>
    </lineage>
</organism>
<proteinExistence type="predicted"/>
<dbReference type="InterPro" id="IPR033433">
    <property type="entry name" value="GtaA_N"/>
</dbReference>
<sequence length="762" mass="83669">MRSAGPVSGLNNGIQDPGYHALITLLLKLKPTRAANFMTHSFQEKGVRMLPQIMRCVGHSCLLWAWGCALLQVVVSASFAPLLPPAYPLAVRSPYLSSWLPGYQASSLPSSSPQFWFGNNLTWSVIARVNGQTYSLFGVSEETEGIQAATVRDGNFTSTHSTFLLTAGSKNFTLDFFSPVSPTNYLRQSLPFSYLTISVSGTSSNDSVQIYSDIDSSWTGQPDNATWAFSEANKTSVFQLSPVEEALFSQNPQEQALWGETVYATRAHNGSVLSSASGPSSAIRSQFVANGSLGNSYANWTSDGIVAFAHEMETTTEDTSITFAIGHVREKTINYLGNTQTGYYRAIYPNTASAVSYFLDDYSDALNESINMDEFIQNGGESSYGTNYSDILALSLRQIYGGMELTIPNDTLNTNDTMAFIKEISSDGNINTVDVIYASFPVFYVLNSDYIRLLLKPVFEYMDQTNYTYDFAVHDIGMDYPNATGHSPKGEFMPVEESGNILIMTYAYESATNTTNITNTYSPLLQKYAQYLSINGKYPDAQLSLNDALGKVANQTNLAMKAASGLASYGHLTSQQNYIDAGNSIADALYNGRLGTDPNGTYFTTQYDNDSWFLAYNHYADVLFSFDLFPEEAYNATTAFYPTVRKPAGVALDANLDWGQTNWQGFVAATVTDDARDMFISDIHAYIANGLNDVPFSDRYWVQDSTTGEAGEYFAFRARPALGSHFALMALQGADQWLVSAKEVTGEEIMVVKQSASGIYSF</sequence>
<keyword evidence="4" id="KW-1185">Reference proteome</keyword>
<evidence type="ECO:0000313" key="3">
    <source>
        <dbReference type="EMBL" id="PYH36858.1"/>
    </source>
</evidence>
<name>A0A318Z9A6_ASPNB</name>